<dbReference type="SUPFAM" id="SSF51182">
    <property type="entry name" value="RmlC-like cupins"/>
    <property type="match status" value="1"/>
</dbReference>
<dbReference type="AlphaFoldDB" id="A0A1H4KYW0"/>
<sequence length="198" mass="21425">MVLESPAPSVDKILANVGSIVRALRKEKGLTLAELSEVTNLSPAIVSQIERGLANPSFTTLAQLAHGLEIPVGKLFPNHAETRSPVVRKGERRDLKGVAPEAVGEAVYELLTPDLNGTIEALWVVTPPGHDTSADPFTHGGEEVGIIISGRKDVYLDGQKYTLEAGDSITFDSTIPHWYKNSYDETCVAVWINSPPTW</sequence>
<dbReference type="PANTHER" id="PTHR46797">
    <property type="entry name" value="HTH-TYPE TRANSCRIPTIONAL REGULATOR"/>
    <property type="match status" value="1"/>
</dbReference>
<reference evidence="3 4" key="1">
    <citation type="submission" date="2016-10" db="EMBL/GenBank/DDBJ databases">
        <authorList>
            <person name="de Groot N.N."/>
        </authorList>
    </citation>
    <scope>NUCLEOTIDE SEQUENCE [LARGE SCALE GENOMIC DNA]</scope>
    <source>
        <strain evidence="3 4">DSM 21799</strain>
    </source>
</reference>
<dbReference type="RefSeq" id="WP_091181756.1">
    <property type="nucleotide sequence ID" value="NZ_FNRY01000001.1"/>
</dbReference>
<dbReference type="InterPro" id="IPR050807">
    <property type="entry name" value="TransReg_Diox_bact_type"/>
</dbReference>
<evidence type="ECO:0000256" key="1">
    <source>
        <dbReference type="ARBA" id="ARBA00023125"/>
    </source>
</evidence>
<dbReference type="GO" id="GO:0003677">
    <property type="term" value="F:DNA binding"/>
    <property type="evidence" value="ECO:0007669"/>
    <property type="project" value="UniProtKB-KW"/>
</dbReference>
<gene>
    <name evidence="3" type="ORF">SAMN04489806_1361</name>
</gene>
<dbReference type="CDD" id="cd00093">
    <property type="entry name" value="HTH_XRE"/>
    <property type="match status" value="1"/>
</dbReference>
<dbReference type="SUPFAM" id="SSF47413">
    <property type="entry name" value="lambda repressor-like DNA-binding domains"/>
    <property type="match status" value="1"/>
</dbReference>
<name>A0A1H4KYW0_9MICO</name>
<keyword evidence="1" id="KW-0238">DNA-binding</keyword>
<accession>A0A1H4KYW0</accession>
<dbReference type="InterPro" id="IPR010982">
    <property type="entry name" value="Lambda_DNA-bd_dom_sf"/>
</dbReference>
<dbReference type="Gene3D" id="1.10.260.40">
    <property type="entry name" value="lambda repressor-like DNA-binding domains"/>
    <property type="match status" value="1"/>
</dbReference>
<dbReference type="CDD" id="cd02209">
    <property type="entry name" value="cupin_XRE_C"/>
    <property type="match status" value="1"/>
</dbReference>
<evidence type="ECO:0000259" key="2">
    <source>
        <dbReference type="PROSITE" id="PS50943"/>
    </source>
</evidence>
<dbReference type="OrthoDB" id="5114244at2"/>
<feature type="domain" description="HTH cro/C1-type" evidence="2">
    <location>
        <begin position="21"/>
        <end position="75"/>
    </location>
</feature>
<dbReference type="GO" id="GO:0005829">
    <property type="term" value="C:cytosol"/>
    <property type="evidence" value="ECO:0007669"/>
    <property type="project" value="TreeGrafter"/>
</dbReference>
<dbReference type="Proteomes" id="UP000199183">
    <property type="component" value="Unassembled WGS sequence"/>
</dbReference>
<dbReference type="Gene3D" id="2.60.120.10">
    <property type="entry name" value="Jelly Rolls"/>
    <property type="match status" value="1"/>
</dbReference>
<dbReference type="GO" id="GO:0003700">
    <property type="term" value="F:DNA-binding transcription factor activity"/>
    <property type="evidence" value="ECO:0007669"/>
    <property type="project" value="TreeGrafter"/>
</dbReference>
<evidence type="ECO:0000313" key="3">
    <source>
        <dbReference type="EMBL" id="SEB63633.1"/>
    </source>
</evidence>
<dbReference type="EMBL" id="FNRY01000001">
    <property type="protein sequence ID" value="SEB63633.1"/>
    <property type="molecule type" value="Genomic_DNA"/>
</dbReference>
<dbReference type="SMART" id="SM00530">
    <property type="entry name" value="HTH_XRE"/>
    <property type="match status" value="1"/>
</dbReference>
<dbReference type="Pfam" id="PF01381">
    <property type="entry name" value="HTH_3"/>
    <property type="match status" value="1"/>
</dbReference>
<protein>
    <submittedName>
        <fullName evidence="3">Transcriptional regulator, contains XRE-family HTH domain</fullName>
    </submittedName>
</protein>
<proteinExistence type="predicted"/>
<dbReference type="PROSITE" id="PS50943">
    <property type="entry name" value="HTH_CROC1"/>
    <property type="match status" value="1"/>
</dbReference>
<dbReference type="Pfam" id="PF07883">
    <property type="entry name" value="Cupin_2"/>
    <property type="match status" value="1"/>
</dbReference>
<keyword evidence="4" id="KW-1185">Reference proteome</keyword>
<dbReference type="PANTHER" id="PTHR46797:SF2">
    <property type="entry name" value="TRANSCRIPTIONAL REGULATOR"/>
    <property type="match status" value="1"/>
</dbReference>
<organism evidence="3 4">
    <name type="scientific">Paramicrobacterium humi</name>
    <dbReference type="NCBI Taxonomy" id="640635"/>
    <lineage>
        <taxon>Bacteria</taxon>
        <taxon>Bacillati</taxon>
        <taxon>Actinomycetota</taxon>
        <taxon>Actinomycetes</taxon>
        <taxon>Micrococcales</taxon>
        <taxon>Microbacteriaceae</taxon>
        <taxon>Paramicrobacterium</taxon>
    </lineage>
</organism>
<dbReference type="InterPro" id="IPR014710">
    <property type="entry name" value="RmlC-like_jellyroll"/>
</dbReference>
<dbReference type="InterPro" id="IPR001387">
    <property type="entry name" value="Cro/C1-type_HTH"/>
</dbReference>
<dbReference type="InterPro" id="IPR011051">
    <property type="entry name" value="RmlC_Cupin_sf"/>
</dbReference>
<evidence type="ECO:0000313" key="4">
    <source>
        <dbReference type="Proteomes" id="UP000199183"/>
    </source>
</evidence>
<dbReference type="InterPro" id="IPR013096">
    <property type="entry name" value="Cupin_2"/>
</dbReference>
<dbReference type="STRING" id="640635.SAMN04489806_1361"/>